<dbReference type="InterPro" id="IPR009619">
    <property type="entry name" value="CrgA"/>
</dbReference>
<reference evidence="6 7" key="1">
    <citation type="submission" date="2021-08" db="EMBL/GenBank/DDBJ databases">
        <authorList>
            <person name="Peeters C."/>
        </authorList>
    </citation>
    <scope>NUCLEOTIDE SEQUENCE [LARGE SCALE GENOMIC DNA]</scope>
    <source>
        <strain evidence="6 7">LMG 23994</strain>
    </source>
</reference>
<feature type="transmembrane region" description="Helical" evidence="5">
    <location>
        <begin position="93"/>
        <end position="114"/>
    </location>
</feature>
<evidence type="ECO:0000313" key="7">
    <source>
        <dbReference type="Proteomes" id="UP000701702"/>
    </source>
</evidence>
<accession>A0ABM8Y431</accession>
<feature type="transmembrane region" description="Helical" evidence="5">
    <location>
        <begin position="126"/>
        <end position="143"/>
    </location>
</feature>
<keyword evidence="1" id="KW-1003">Cell membrane</keyword>
<feature type="transmembrane region" description="Helical" evidence="5">
    <location>
        <begin position="62"/>
        <end position="81"/>
    </location>
</feature>
<evidence type="ECO:0000256" key="5">
    <source>
        <dbReference type="SAM" id="Phobius"/>
    </source>
</evidence>
<keyword evidence="2 5" id="KW-0812">Transmembrane</keyword>
<feature type="transmembrane region" description="Helical" evidence="5">
    <location>
        <begin position="23"/>
        <end position="42"/>
    </location>
</feature>
<proteinExistence type="predicted"/>
<protein>
    <recommendedName>
        <fullName evidence="8">Transmembrane protein</fullName>
    </recommendedName>
</protein>
<evidence type="ECO:0008006" key="8">
    <source>
        <dbReference type="Google" id="ProtNLM"/>
    </source>
</evidence>
<dbReference type="EMBL" id="CAJZAF010000077">
    <property type="protein sequence ID" value="CAG9187522.1"/>
    <property type="molecule type" value="Genomic_DNA"/>
</dbReference>
<keyword evidence="3 5" id="KW-1133">Transmembrane helix</keyword>
<dbReference type="RefSeq" id="WP_224010895.1">
    <property type="nucleotide sequence ID" value="NZ_CAJZAF010000077.1"/>
</dbReference>
<sequence length="151" mass="17444">MPEPHFLPHPPRQAFRVARQRRWALYAVFTLLLVTGIAWLVVRWLVADPETQAPWLAWNIKFHGAAAFAATFLVGTIWSAHIRHAWSRRRNRIAGGVFGFTLSLLLVSGYGLYYFNGDLLRGLAEWMHWIAGLSLGLPFWWHLSRGRRNAR</sequence>
<dbReference type="Pfam" id="PF06781">
    <property type="entry name" value="CrgA"/>
    <property type="match status" value="1"/>
</dbReference>
<evidence type="ECO:0000313" key="6">
    <source>
        <dbReference type="EMBL" id="CAG9187522.1"/>
    </source>
</evidence>
<gene>
    <name evidence="6" type="ORF">LMG23994_06967</name>
</gene>
<evidence type="ECO:0000256" key="2">
    <source>
        <dbReference type="ARBA" id="ARBA00022692"/>
    </source>
</evidence>
<keyword evidence="4 5" id="KW-0472">Membrane</keyword>
<dbReference type="Proteomes" id="UP000701702">
    <property type="component" value="Unassembled WGS sequence"/>
</dbReference>
<evidence type="ECO:0000256" key="1">
    <source>
        <dbReference type="ARBA" id="ARBA00022475"/>
    </source>
</evidence>
<evidence type="ECO:0000256" key="3">
    <source>
        <dbReference type="ARBA" id="ARBA00022989"/>
    </source>
</evidence>
<evidence type="ECO:0000256" key="4">
    <source>
        <dbReference type="ARBA" id="ARBA00023136"/>
    </source>
</evidence>
<comment type="caution">
    <text evidence="6">The sequence shown here is derived from an EMBL/GenBank/DDBJ whole genome shotgun (WGS) entry which is preliminary data.</text>
</comment>
<organism evidence="6 7">
    <name type="scientific">Cupriavidus pinatubonensis</name>
    <dbReference type="NCBI Taxonomy" id="248026"/>
    <lineage>
        <taxon>Bacteria</taxon>
        <taxon>Pseudomonadati</taxon>
        <taxon>Pseudomonadota</taxon>
        <taxon>Betaproteobacteria</taxon>
        <taxon>Burkholderiales</taxon>
        <taxon>Burkholderiaceae</taxon>
        <taxon>Cupriavidus</taxon>
    </lineage>
</organism>
<keyword evidence="7" id="KW-1185">Reference proteome</keyword>
<name>A0ABM8Y431_9BURK</name>